<evidence type="ECO:0000256" key="10">
    <source>
        <dbReference type="ARBA" id="ARBA00023269"/>
    </source>
</evidence>
<dbReference type="PROSITE" id="PS00357">
    <property type="entry name" value="HISTONE_H2B"/>
    <property type="match status" value="1"/>
</dbReference>
<dbReference type="SUPFAM" id="SSF54637">
    <property type="entry name" value="Thioesterase/thiol ester dehydrase-isomerase"/>
    <property type="match status" value="1"/>
</dbReference>
<evidence type="ECO:0000256" key="6">
    <source>
        <dbReference type="ARBA" id="ARBA00022499"/>
    </source>
</evidence>
<comment type="similarity">
    <text evidence="4 11">Belongs to the histone H2B family.</text>
</comment>
<dbReference type="SMART" id="SM00427">
    <property type="entry name" value="H2B"/>
    <property type="match status" value="1"/>
</dbReference>
<reference evidence="14" key="1">
    <citation type="submission" date="2022-07" db="EMBL/GenBank/DDBJ databases">
        <title>Genome Sequence of Physisporinus lineatus.</title>
        <authorList>
            <person name="Buettner E."/>
        </authorList>
    </citation>
    <scope>NUCLEOTIDE SEQUENCE</scope>
    <source>
        <strain evidence="14">VT162</strain>
    </source>
</reference>
<keyword evidence="15" id="KW-1185">Reference proteome</keyword>
<evidence type="ECO:0000256" key="4">
    <source>
        <dbReference type="ARBA" id="ARBA00006846"/>
    </source>
</evidence>
<comment type="caution">
    <text evidence="14">The sequence shown here is derived from an EMBL/GenBank/DDBJ whole genome shotgun (WGS) entry which is preliminary data.</text>
</comment>
<dbReference type="GO" id="GO:0019171">
    <property type="term" value="F:(3R)-hydroxyacyl-[acyl-carrier-protein] dehydratase activity"/>
    <property type="evidence" value="ECO:0007669"/>
    <property type="project" value="TreeGrafter"/>
</dbReference>
<dbReference type="InterPro" id="IPR052741">
    <property type="entry name" value="Mitochondrial_HTD2"/>
</dbReference>
<dbReference type="AlphaFoldDB" id="A0AAD5YBY4"/>
<evidence type="ECO:0000256" key="5">
    <source>
        <dbReference type="ARBA" id="ARBA00022454"/>
    </source>
</evidence>
<dbReference type="Gene3D" id="1.10.20.10">
    <property type="entry name" value="Histone, subunit A"/>
    <property type="match status" value="1"/>
</dbReference>
<dbReference type="SUPFAM" id="SSF47113">
    <property type="entry name" value="Histone-fold"/>
    <property type="match status" value="1"/>
</dbReference>
<dbReference type="Pfam" id="PF00125">
    <property type="entry name" value="Histone"/>
    <property type="match status" value="1"/>
</dbReference>
<dbReference type="PANTHER" id="PTHR28152:SF1">
    <property type="entry name" value="HYDROXYACYL-THIOESTER DEHYDRATASE TYPE 2, MITOCHONDRIAL"/>
    <property type="match status" value="1"/>
</dbReference>
<proteinExistence type="inferred from homology"/>
<evidence type="ECO:0000256" key="1">
    <source>
        <dbReference type="ARBA" id="ARBA00002001"/>
    </source>
</evidence>
<dbReference type="GO" id="GO:0046982">
    <property type="term" value="F:protein heterodimerization activity"/>
    <property type="evidence" value="ECO:0007669"/>
    <property type="project" value="InterPro"/>
</dbReference>
<dbReference type="InterPro" id="IPR055333">
    <property type="entry name" value="HISTONE_H2B_site"/>
</dbReference>
<feature type="region of interest" description="Disordered" evidence="12">
    <location>
        <begin position="372"/>
        <end position="415"/>
    </location>
</feature>
<name>A0AAD5YBY4_9APHY</name>
<evidence type="ECO:0000256" key="7">
    <source>
        <dbReference type="ARBA" id="ARBA00022843"/>
    </source>
</evidence>
<evidence type="ECO:0000259" key="13">
    <source>
        <dbReference type="Pfam" id="PF00125"/>
    </source>
</evidence>
<keyword evidence="5 11" id="KW-0158">Chromosome</keyword>
<feature type="region of interest" description="Disordered" evidence="12">
    <location>
        <begin position="147"/>
        <end position="169"/>
    </location>
</feature>
<dbReference type="InterPro" id="IPR007125">
    <property type="entry name" value="H2A/H2B/H3"/>
</dbReference>
<sequence length="509" mass="56142">MSFFRLCLSSPSPRRLYSTSLHPAHLDLEALDRWIATDKTLTLQDTLTVEHLSDLYVTLPTRDGRDKDNPYRPPRAGSPLPYGHHLAFFHPRNPESVLRQDGTDADFCPPEPFTRRMWAGGKMIWNYPLVIGDKVTATSAISSVQKKGFDSPSTAFSSGSQPTEPVPAPSPMVFVKQRITYAKHGDGGDKPKEIAIEEERSHVYLSSPGNVRRVRQVPDLPAPDFSFTYTPTPTTLFRFSALTFNGHYIHLDKAYANFEGYPERLVHGPLTALMLLEATVFHHPDAVVRSFEYRAVNPLVVGQPIGIWGAWENKRTVIVWATTGGPKGNDVVGMMGKIYFLRVGWSSSTALLALDHNLDLFPHRSCLKPASTASKAPAKTTASKAPKTSDSAKKSGSASKPAAAEGGDKKKRRKSRKETYSSYIYKVLKQVHPDTGISNKAMAILNSFVNDIFERIATEASKLASYSKKSTISSREIQTAVRLILPGELAKHAISEGTKSVTKFSSAQK</sequence>
<comment type="function">
    <text evidence="1">Core component of nucleosome. Nucleosomes wrap and compact DNA into chromatin, limiting DNA accessibility to the cellular machineries which require DNA as a template. Histones thereby play a central role in transcription regulation, DNA repair, DNA replication and chromosomal stability. DNA accessibility is regulated via a complex set of post-translational modifications of histones, also called histone code, and nucleosome remodeling.</text>
</comment>
<evidence type="ECO:0000256" key="11">
    <source>
        <dbReference type="RuleBase" id="RU000451"/>
    </source>
</evidence>
<dbReference type="Proteomes" id="UP001212997">
    <property type="component" value="Unassembled WGS sequence"/>
</dbReference>
<protein>
    <recommendedName>
        <fullName evidence="11">Histone H2B</fullName>
    </recommendedName>
</protein>
<dbReference type="InterPro" id="IPR009072">
    <property type="entry name" value="Histone-fold"/>
</dbReference>
<dbReference type="GO" id="GO:0005634">
    <property type="term" value="C:nucleus"/>
    <property type="evidence" value="ECO:0007669"/>
    <property type="project" value="UniProtKB-SubCell"/>
</dbReference>
<evidence type="ECO:0000256" key="2">
    <source>
        <dbReference type="ARBA" id="ARBA00004123"/>
    </source>
</evidence>
<dbReference type="InterPro" id="IPR000558">
    <property type="entry name" value="Histone_H2B"/>
</dbReference>
<evidence type="ECO:0000256" key="9">
    <source>
        <dbReference type="ARBA" id="ARBA00023242"/>
    </source>
</evidence>
<comment type="subcellular location">
    <subcellularLocation>
        <location evidence="3">Chromosome</location>
    </subcellularLocation>
    <subcellularLocation>
        <location evidence="2 11">Nucleus</location>
    </subcellularLocation>
</comment>
<dbReference type="InterPro" id="IPR029069">
    <property type="entry name" value="HotDog_dom_sf"/>
</dbReference>
<dbReference type="GO" id="GO:0000786">
    <property type="term" value="C:nucleosome"/>
    <property type="evidence" value="ECO:0007669"/>
    <property type="project" value="UniProtKB-KW"/>
</dbReference>
<dbReference type="CDD" id="cd22910">
    <property type="entry name" value="HFD_H2B"/>
    <property type="match status" value="1"/>
</dbReference>
<evidence type="ECO:0000313" key="14">
    <source>
        <dbReference type="EMBL" id="KAJ3473597.1"/>
    </source>
</evidence>
<comment type="subunit">
    <text evidence="11">The nucleosome is a histone octamer containing two molecules each of H2A, H2B, H3 and H4 assembled in one H3-H4 heterotetramer and two H2A-H2B heterodimers. The octamer wraps approximately 147 bp of DNA.</text>
</comment>
<dbReference type="FunFam" id="1.10.20.10:FF:000014">
    <property type="entry name" value="Histone H2B"/>
    <property type="match status" value="1"/>
</dbReference>
<dbReference type="GO" id="GO:0005739">
    <property type="term" value="C:mitochondrion"/>
    <property type="evidence" value="ECO:0007669"/>
    <property type="project" value="TreeGrafter"/>
</dbReference>
<evidence type="ECO:0000313" key="15">
    <source>
        <dbReference type="Proteomes" id="UP001212997"/>
    </source>
</evidence>
<keyword evidence="9 11" id="KW-0539">Nucleus</keyword>
<dbReference type="Gene3D" id="3.10.129.10">
    <property type="entry name" value="Hotdog Thioesterase"/>
    <property type="match status" value="1"/>
</dbReference>
<dbReference type="EMBL" id="JANAWD010001328">
    <property type="protein sequence ID" value="KAJ3473597.1"/>
    <property type="molecule type" value="Genomic_DNA"/>
</dbReference>
<feature type="compositionally biased region" description="Polar residues" evidence="12">
    <location>
        <begin position="147"/>
        <end position="163"/>
    </location>
</feature>
<evidence type="ECO:0000256" key="8">
    <source>
        <dbReference type="ARBA" id="ARBA00023125"/>
    </source>
</evidence>
<dbReference type="GO" id="GO:0030527">
    <property type="term" value="F:structural constituent of chromatin"/>
    <property type="evidence" value="ECO:0007669"/>
    <property type="project" value="InterPro"/>
</dbReference>
<organism evidence="14 15">
    <name type="scientific">Meripilus lineatus</name>
    <dbReference type="NCBI Taxonomy" id="2056292"/>
    <lineage>
        <taxon>Eukaryota</taxon>
        <taxon>Fungi</taxon>
        <taxon>Dikarya</taxon>
        <taxon>Basidiomycota</taxon>
        <taxon>Agaricomycotina</taxon>
        <taxon>Agaricomycetes</taxon>
        <taxon>Polyporales</taxon>
        <taxon>Meripilaceae</taxon>
        <taxon>Meripilus</taxon>
    </lineage>
</organism>
<keyword evidence="6" id="KW-1017">Isopeptide bond</keyword>
<keyword evidence="8 11" id="KW-0238">DNA-binding</keyword>
<dbReference type="PANTHER" id="PTHR28152">
    <property type="entry name" value="HYDROXYACYL-THIOESTER DEHYDRATASE TYPE 2, MITOCHONDRIAL"/>
    <property type="match status" value="1"/>
</dbReference>
<feature type="domain" description="Core Histone H2A/H2B/H3" evidence="13">
    <location>
        <begin position="405"/>
        <end position="483"/>
    </location>
</feature>
<evidence type="ECO:0000256" key="12">
    <source>
        <dbReference type="SAM" id="MobiDB-lite"/>
    </source>
</evidence>
<keyword evidence="10 11" id="KW-0544">Nucleosome core</keyword>
<evidence type="ECO:0000256" key="3">
    <source>
        <dbReference type="ARBA" id="ARBA00004286"/>
    </source>
</evidence>
<accession>A0AAD5YBY4</accession>
<dbReference type="GO" id="GO:0003677">
    <property type="term" value="F:DNA binding"/>
    <property type="evidence" value="ECO:0007669"/>
    <property type="project" value="UniProtKB-KW"/>
</dbReference>
<dbReference type="PRINTS" id="PR00621">
    <property type="entry name" value="HISTONEH2B"/>
</dbReference>
<feature type="compositionally biased region" description="Low complexity" evidence="12">
    <location>
        <begin position="372"/>
        <end position="404"/>
    </location>
</feature>
<keyword evidence="7" id="KW-0832">Ubl conjugation</keyword>
<gene>
    <name evidence="14" type="ORF">NLI96_g12920</name>
</gene>